<evidence type="ECO:0000313" key="2">
    <source>
        <dbReference type="Proteomes" id="UP001143856"/>
    </source>
</evidence>
<keyword evidence="2" id="KW-1185">Reference proteome</keyword>
<name>A0ACC1PKV7_9PEZI</name>
<protein>
    <submittedName>
        <fullName evidence="1">Uncharacterized protein</fullName>
    </submittedName>
</protein>
<dbReference type="EMBL" id="JAPDGR010000186">
    <property type="protein sequence ID" value="KAJ2994098.1"/>
    <property type="molecule type" value="Genomic_DNA"/>
</dbReference>
<reference evidence="1" key="1">
    <citation type="submission" date="2022-10" db="EMBL/GenBank/DDBJ databases">
        <title>Genome Sequence of Xylaria curta.</title>
        <authorList>
            <person name="Buettner E."/>
        </authorList>
    </citation>
    <scope>NUCLEOTIDE SEQUENCE</scope>
    <source>
        <strain evidence="1">Babe10</strain>
    </source>
</reference>
<proteinExistence type="predicted"/>
<accession>A0ACC1PKV7</accession>
<comment type="caution">
    <text evidence="1">The sequence shown here is derived from an EMBL/GenBank/DDBJ whole genome shotgun (WGS) entry which is preliminary data.</text>
</comment>
<dbReference type="Proteomes" id="UP001143856">
    <property type="component" value="Unassembled WGS sequence"/>
</dbReference>
<sequence length="552" mass="62196">MFQFPEAQLQSLLEEATTATSDQQASSSSNTMSATGIEDRPRCPRRGRPQSFTMPQDSSDWVSVHSPGSGDDWHRTPSTEEIHRASPAPHHHSTPSPRNATRSNSISLNATPEKYWAEKQEREREQTLIETQERQISDLSLIIDHERDISSSLGSKLSDLFIVMTQNQQHELDKVQGRLMSLQTDAENCLLGCEWRALQQKLHNLNRKLDKYIENSTPEAIAAGTQTDELTLFLSGLLGGIPQMWKELAKLKHAIDDEKARDAEDRLESDEPMPEGATSESSEGEDIDSAGASAQLSVTDILDRYYEFSRLHREGMAARKERLQDLLDQTSTEISRLQADLSYEEGRTANMVTRMMFWGNDLDVSKVKDPATLIKNLELKRSNLKRGSKELENVAKIIQTLPSHFYMIDIRSPGENHASMSSESVTNQVKDASGTQGHFGAAGKLEDMLYITELEAKLKEKQANEKAWAAHFESLHQQELEAKAILEGRLESMTLEVAELDEVVTTVAGKLFEHRERLWGLSMPARQLGEELISTLEKLRITCDKPRIYQPE</sequence>
<organism evidence="1 2">
    <name type="scientific">Xylaria curta</name>
    <dbReference type="NCBI Taxonomy" id="42375"/>
    <lineage>
        <taxon>Eukaryota</taxon>
        <taxon>Fungi</taxon>
        <taxon>Dikarya</taxon>
        <taxon>Ascomycota</taxon>
        <taxon>Pezizomycotina</taxon>
        <taxon>Sordariomycetes</taxon>
        <taxon>Xylariomycetidae</taxon>
        <taxon>Xylariales</taxon>
        <taxon>Xylariaceae</taxon>
        <taxon>Xylaria</taxon>
    </lineage>
</organism>
<evidence type="ECO:0000313" key="1">
    <source>
        <dbReference type="EMBL" id="KAJ2994098.1"/>
    </source>
</evidence>
<gene>
    <name evidence="1" type="ORF">NUW58_g1641</name>
</gene>